<evidence type="ECO:0000313" key="1">
    <source>
        <dbReference type="EMBL" id="TFL03326.1"/>
    </source>
</evidence>
<organism evidence="1 2">
    <name type="scientific">Pterulicium gracile</name>
    <dbReference type="NCBI Taxonomy" id="1884261"/>
    <lineage>
        <taxon>Eukaryota</taxon>
        <taxon>Fungi</taxon>
        <taxon>Dikarya</taxon>
        <taxon>Basidiomycota</taxon>
        <taxon>Agaricomycotina</taxon>
        <taxon>Agaricomycetes</taxon>
        <taxon>Agaricomycetidae</taxon>
        <taxon>Agaricales</taxon>
        <taxon>Pleurotineae</taxon>
        <taxon>Pterulaceae</taxon>
        <taxon>Pterulicium</taxon>
    </lineage>
</organism>
<dbReference type="STRING" id="1884261.A0A5C3QN31"/>
<accession>A0A5C3QN31</accession>
<dbReference type="OrthoDB" id="3149508at2759"/>
<dbReference type="EMBL" id="ML178820">
    <property type="protein sequence ID" value="TFL03326.1"/>
    <property type="molecule type" value="Genomic_DNA"/>
</dbReference>
<sequence length="77" mass="8481">MDPTEGGMAYFCAVCPQPGINIPPDWEKNWDQYLTNFITNGNFLNCHVAGATKSKDVQLGSGSMFTQELWKPGKGLI</sequence>
<keyword evidence="2" id="KW-1185">Reference proteome</keyword>
<name>A0A5C3QN31_9AGAR</name>
<gene>
    <name evidence="1" type="ORF">BDV98DRAFT_591212</name>
</gene>
<dbReference type="Proteomes" id="UP000305067">
    <property type="component" value="Unassembled WGS sequence"/>
</dbReference>
<protein>
    <submittedName>
        <fullName evidence="1">Uncharacterized protein</fullName>
    </submittedName>
</protein>
<dbReference type="AlphaFoldDB" id="A0A5C3QN31"/>
<evidence type="ECO:0000313" key="2">
    <source>
        <dbReference type="Proteomes" id="UP000305067"/>
    </source>
</evidence>
<reference evidence="1 2" key="1">
    <citation type="journal article" date="2019" name="Nat. Ecol. Evol.">
        <title>Megaphylogeny resolves global patterns of mushroom evolution.</title>
        <authorList>
            <person name="Varga T."/>
            <person name="Krizsan K."/>
            <person name="Foldi C."/>
            <person name="Dima B."/>
            <person name="Sanchez-Garcia M."/>
            <person name="Sanchez-Ramirez S."/>
            <person name="Szollosi G.J."/>
            <person name="Szarkandi J.G."/>
            <person name="Papp V."/>
            <person name="Albert L."/>
            <person name="Andreopoulos W."/>
            <person name="Angelini C."/>
            <person name="Antonin V."/>
            <person name="Barry K.W."/>
            <person name="Bougher N.L."/>
            <person name="Buchanan P."/>
            <person name="Buyck B."/>
            <person name="Bense V."/>
            <person name="Catcheside P."/>
            <person name="Chovatia M."/>
            <person name="Cooper J."/>
            <person name="Damon W."/>
            <person name="Desjardin D."/>
            <person name="Finy P."/>
            <person name="Geml J."/>
            <person name="Haridas S."/>
            <person name="Hughes K."/>
            <person name="Justo A."/>
            <person name="Karasinski D."/>
            <person name="Kautmanova I."/>
            <person name="Kiss B."/>
            <person name="Kocsube S."/>
            <person name="Kotiranta H."/>
            <person name="LaButti K.M."/>
            <person name="Lechner B.E."/>
            <person name="Liimatainen K."/>
            <person name="Lipzen A."/>
            <person name="Lukacs Z."/>
            <person name="Mihaltcheva S."/>
            <person name="Morgado L.N."/>
            <person name="Niskanen T."/>
            <person name="Noordeloos M.E."/>
            <person name="Ohm R.A."/>
            <person name="Ortiz-Santana B."/>
            <person name="Ovrebo C."/>
            <person name="Racz N."/>
            <person name="Riley R."/>
            <person name="Savchenko A."/>
            <person name="Shiryaev A."/>
            <person name="Soop K."/>
            <person name="Spirin V."/>
            <person name="Szebenyi C."/>
            <person name="Tomsovsky M."/>
            <person name="Tulloss R.E."/>
            <person name="Uehling J."/>
            <person name="Grigoriev I.V."/>
            <person name="Vagvolgyi C."/>
            <person name="Papp T."/>
            <person name="Martin F.M."/>
            <person name="Miettinen O."/>
            <person name="Hibbett D.S."/>
            <person name="Nagy L.G."/>
        </authorList>
    </citation>
    <scope>NUCLEOTIDE SEQUENCE [LARGE SCALE GENOMIC DNA]</scope>
    <source>
        <strain evidence="1 2">CBS 309.79</strain>
    </source>
</reference>
<proteinExistence type="predicted"/>